<dbReference type="EMBL" id="JH687810">
    <property type="protein sequence ID" value="EJD39691.1"/>
    <property type="molecule type" value="Genomic_DNA"/>
</dbReference>
<dbReference type="OrthoDB" id="3237105at2759"/>
<keyword evidence="2" id="KW-1185">Reference proteome</keyword>
<dbReference type="PANTHER" id="PTHR33096:SF1">
    <property type="entry name" value="CXC1-LIKE CYSTEINE CLUSTER ASSOCIATED WITH KDZ TRANSPOSASES DOMAIN-CONTAINING PROTEIN"/>
    <property type="match status" value="1"/>
</dbReference>
<dbReference type="PANTHER" id="PTHR33096">
    <property type="entry name" value="CXC2 DOMAIN-CONTAINING PROTEIN"/>
    <property type="match status" value="1"/>
</dbReference>
<evidence type="ECO:0000313" key="2">
    <source>
        <dbReference type="Proteomes" id="UP000006514"/>
    </source>
</evidence>
<dbReference type="Proteomes" id="UP000006514">
    <property type="component" value="Unassembled WGS sequence"/>
</dbReference>
<evidence type="ECO:0000313" key="1">
    <source>
        <dbReference type="EMBL" id="EJD39691.1"/>
    </source>
</evidence>
<organism evidence="1 2">
    <name type="scientific">Auricularia subglabra (strain TFB-10046 / SS5)</name>
    <name type="common">White-rot fungus</name>
    <name type="synonym">Auricularia delicata (strain TFB10046)</name>
    <dbReference type="NCBI Taxonomy" id="717982"/>
    <lineage>
        <taxon>Eukaryota</taxon>
        <taxon>Fungi</taxon>
        <taxon>Dikarya</taxon>
        <taxon>Basidiomycota</taxon>
        <taxon>Agaricomycotina</taxon>
        <taxon>Agaricomycetes</taxon>
        <taxon>Auriculariales</taxon>
        <taxon>Auriculariaceae</taxon>
        <taxon>Auricularia</taxon>
    </lineage>
</organism>
<dbReference type="Pfam" id="PF18758">
    <property type="entry name" value="KDZ"/>
    <property type="match status" value="1"/>
</dbReference>
<reference evidence="2" key="1">
    <citation type="journal article" date="2012" name="Science">
        <title>The Paleozoic origin of enzymatic lignin decomposition reconstructed from 31 fungal genomes.</title>
        <authorList>
            <person name="Floudas D."/>
            <person name="Binder M."/>
            <person name="Riley R."/>
            <person name="Barry K."/>
            <person name="Blanchette R.A."/>
            <person name="Henrissat B."/>
            <person name="Martinez A.T."/>
            <person name="Otillar R."/>
            <person name="Spatafora J.W."/>
            <person name="Yadav J.S."/>
            <person name="Aerts A."/>
            <person name="Benoit I."/>
            <person name="Boyd A."/>
            <person name="Carlson A."/>
            <person name="Copeland A."/>
            <person name="Coutinho P.M."/>
            <person name="de Vries R.P."/>
            <person name="Ferreira P."/>
            <person name="Findley K."/>
            <person name="Foster B."/>
            <person name="Gaskell J."/>
            <person name="Glotzer D."/>
            <person name="Gorecki P."/>
            <person name="Heitman J."/>
            <person name="Hesse C."/>
            <person name="Hori C."/>
            <person name="Igarashi K."/>
            <person name="Jurgens J.A."/>
            <person name="Kallen N."/>
            <person name="Kersten P."/>
            <person name="Kohler A."/>
            <person name="Kuees U."/>
            <person name="Kumar T.K.A."/>
            <person name="Kuo A."/>
            <person name="LaButti K."/>
            <person name="Larrondo L.F."/>
            <person name="Lindquist E."/>
            <person name="Ling A."/>
            <person name="Lombard V."/>
            <person name="Lucas S."/>
            <person name="Lundell T."/>
            <person name="Martin R."/>
            <person name="McLaughlin D.J."/>
            <person name="Morgenstern I."/>
            <person name="Morin E."/>
            <person name="Murat C."/>
            <person name="Nagy L.G."/>
            <person name="Nolan M."/>
            <person name="Ohm R.A."/>
            <person name="Patyshakuliyeva A."/>
            <person name="Rokas A."/>
            <person name="Ruiz-Duenas F.J."/>
            <person name="Sabat G."/>
            <person name="Salamov A."/>
            <person name="Samejima M."/>
            <person name="Schmutz J."/>
            <person name="Slot J.C."/>
            <person name="St John F."/>
            <person name="Stenlid J."/>
            <person name="Sun H."/>
            <person name="Sun S."/>
            <person name="Syed K."/>
            <person name="Tsang A."/>
            <person name="Wiebenga A."/>
            <person name="Young D."/>
            <person name="Pisabarro A."/>
            <person name="Eastwood D.C."/>
            <person name="Martin F."/>
            <person name="Cullen D."/>
            <person name="Grigoriev I.V."/>
            <person name="Hibbett D.S."/>
        </authorList>
    </citation>
    <scope>NUCLEOTIDE SEQUENCE [LARGE SCALE GENOMIC DNA]</scope>
    <source>
        <strain evidence="2">TFB10046</strain>
    </source>
</reference>
<dbReference type="eggNOG" id="ENOG502SVXS">
    <property type="taxonomic scope" value="Eukaryota"/>
</dbReference>
<feature type="non-terminal residue" evidence="1">
    <location>
        <position position="476"/>
    </location>
</feature>
<protein>
    <recommendedName>
        <fullName evidence="3">CxC1-like cysteine cluster associated with KDZ transposases domain-containing protein</fullName>
    </recommendedName>
</protein>
<evidence type="ECO:0008006" key="3">
    <source>
        <dbReference type="Google" id="ProtNLM"/>
    </source>
</evidence>
<dbReference type="InterPro" id="IPR040521">
    <property type="entry name" value="KDZ"/>
</dbReference>
<feature type="non-terminal residue" evidence="1">
    <location>
        <position position="1"/>
    </location>
</feature>
<proteinExistence type="predicted"/>
<dbReference type="KEGG" id="adl:AURDEDRAFT_41585"/>
<sequence>LDECEKSFIAAQEGITKASKNYYSDTGLMAILCRHDRVLWVANMTSAGEKQFYALALLNRVMRDLPLDWHVGVLYDIACQLSRSIEKFGYLEQFASRLSFAVSVFHAYGHQWICQLVYHPRKRSGFGLTDGEGCERFWSAIRRLIAVLRVCGYFRRLFMLDRQFDFLDQEGMKKLGKWLARRWRECMKRMHSTHETLKGLRYDEAMLDGEWKDQVRSQLVKPKPGQSKAAGDKAINDILLDIGRAQEAAKLVKRAETKLRKTAHSMRPSDLQALTDSIDSGKREVKTIKARIKTASGALGTESTRQLQAMRGDDYVCARVNARALRANIREAVRAHKFERERLERAYRRQVMRTLKHKDHAQTRDLVHRKQKTISSMVTRYNALVKKMEVLVKQGRVPKRRTQAPRRLDAKQLFKLDVDDEIWQEDPGLGPQDEGNLPRWQVDRDVRIGIPAMLEVRRCREELERLNAEARSLVHW</sequence>
<gene>
    <name evidence="1" type="ORF">AURDEDRAFT_41585</name>
</gene>
<dbReference type="AlphaFoldDB" id="J0D1H5"/>
<dbReference type="InParanoid" id="J0D1H5"/>
<accession>J0D1H5</accession>
<name>J0D1H5_AURST</name>